<evidence type="ECO:0000313" key="3">
    <source>
        <dbReference type="Proteomes" id="UP000245166"/>
    </source>
</evidence>
<dbReference type="InterPro" id="IPR029033">
    <property type="entry name" value="His_PPase_superfam"/>
</dbReference>
<dbReference type="SMART" id="SM00855">
    <property type="entry name" value="PGAM"/>
    <property type="match status" value="1"/>
</dbReference>
<dbReference type="GO" id="GO:0016787">
    <property type="term" value="F:hydrolase activity"/>
    <property type="evidence" value="ECO:0007669"/>
    <property type="project" value="UniProtKB-KW"/>
</dbReference>
<accession>A0A2U1ZRG2</accession>
<gene>
    <name evidence="2" type="ORF">C8046_01230</name>
</gene>
<evidence type="ECO:0000313" key="2">
    <source>
        <dbReference type="EMBL" id="PWD49541.1"/>
    </source>
</evidence>
<dbReference type="InterPro" id="IPR051021">
    <property type="entry name" value="Mito_Ser/Thr_phosphatase"/>
</dbReference>
<dbReference type="AlphaFoldDB" id="A0A2U1ZRG2"/>
<dbReference type="RefSeq" id="WP_109227924.1">
    <property type="nucleotide sequence ID" value="NZ_PYHR01000002.1"/>
</dbReference>
<proteinExistence type="predicted"/>
<reference evidence="2 3" key="1">
    <citation type="submission" date="2018-03" db="EMBL/GenBank/DDBJ databases">
        <title>Genome assembly of novel Miniimonas species PCH200.</title>
        <authorList>
            <person name="Thakur V."/>
            <person name="Kumar V."/>
            <person name="Singh D."/>
        </authorList>
    </citation>
    <scope>NUCLEOTIDE SEQUENCE [LARGE SCALE GENOMIC DNA]</scope>
    <source>
        <strain evidence="2 3">PCH200</strain>
    </source>
</reference>
<dbReference type="Pfam" id="PF00300">
    <property type="entry name" value="His_Phos_1"/>
    <property type="match status" value="1"/>
</dbReference>
<dbReference type="CDD" id="cd07067">
    <property type="entry name" value="HP_PGM_like"/>
    <property type="match status" value="1"/>
</dbReference>
<evidence type="ECO:0000256" key="1">
    <source>
        <dbReference type="ARBA" id="ARBA00022801"/>
    </source>
</evidence>
<comment type="caution">
    <text evidence="2">The sequence shown here is derived from an EMBL/GenBank/DDBJ whole genome shotgun (WGS) entry which is preliminary data.</text>
</comment>
<keyword evidence="3" id="KW-1185">Reference proteome</keyword>
<dbReference type="SUPFAM" id="SSF53254">
    <property type="entry name" value="Phosphoglycerate mutase-like"/>
    <property type="match status" value="1"/>
</dbReference>
<keyword evidence="1" id="KW-0378">Hydrolase</keyword>
<name>A0A2U1ZRG2_9MICO</name>
<dbReference type="PANTHER" id="PTHR20935:SF1">
    <property type="entry name" value="SLL1549 PROTEIN"/>
    <property type="match status" value="1"/>
</dbReference>
<dbReference type="EMBL" id="PYHR01000002">
    <property type="protein sequence ID" value="PWD49541.1"/>
    <property type="molecule type" value="Genomic_DNA"/>
</dbReference>
<sequence length="169" mass="17699">MTEPRTLVLLRHAKAEGFAGSDEARPLAVAGRRQATAVGQALQASGPVPDAALVSSAVRTRQTWELLASGLTAPPEPELLDDLYDATARSALDLVRHVEPDVRTLLVVGHEPVMSSLALLLAGPGSIDLHQVSAGIPTATRCVLTLEGPWAELGRQGAALTAVVRTPHE</sequence>
<dbReference type="InterPro" id="IPR013078">
    <property type="entry name" value="His_Pase_superF_clade-1"/>
</dbReference>
<dbReference type="Proteomes" id="UP000245166">
    <property type="component" value="Unassembled WGS sequence"/>
</dbReference>
<organism evidence="2 3">
    <name type="scientific">Serinibacter arcticus</name>
    <dbReference type="NCBI Taxonomy" id="1655435"/>
    <lineage>
        <taxon>Bacteria</taxon>
        <taxon>Bacillati</taxon>
        <taxon>Actinomycetota</taxon>
        <taxon>Actinomycetes</taxon>
        <taxon>Micrococcales</taxon>
        <taxon>Beutenbergiaceae</taxon>
        <taxon>Serinibacter</taxon>
    </lineage>
</organism>
<protein>
    <submittedName>
        <fullName evidence="2">Phosphohistidine phosphatase</fullName>
    </submittedName>
</protein>
<dbReference type="OrthoDB" id="9810154at2"/>
<dbReference type="Gene3D" id="3.40.50.1240">
    <property type="entry name" value="Phosphoglycerate mutase-like"/>
    <property type="match status" value="1"/>
</dbReference>
<dbReference type="PANTHER" id="PTHR20935">
    <property type="entry name" value="PHOSPHOGLYCERATE MUTASE-RELATED"/>
    <property type="match status" value="1"/>
</dbReference>